<evidence type="ECO:0000313" key="3">
    <source>
        <dbReference type="Proteomes" id="UP000835052"/>
    </source>
</evidence>
<dbReference type="AlphaFoldDB" id="A0A8S1H345"/>
<keyword evidence="1" id="KW-0732">Signal</keyword>
<accession>A0A8S1H345</accession>
<feature type="chain" id="PRO_5035950092" evidence="1">
    <location>
        <begin position="21"/>
        <end position="99"/>
    </location>
</feature>
<comment type="caution">
    <text evidence="2">The sequence shown here is derived from an EMBL/GenBank/DDBJ whole genome shotgun (WGS) entry which is preliminary data.</text>
</comment>
<proteinExistence type="predicted"/>
<reference evidence="2" key="1">
    <citation type="submission" date="2020-10" db="EMBL/GenBank/DDBJ databases">
        <authorList>
            <person name="Kikuchi T."/>
        </authorList>
    </citation>
    <scope>NUCLEOTIDE SEQUENCE</scope>
    <source>
        <strain evidence="2">NKZ352</strain>
    </source>
</reference>
<name>A0A8S1H345_9PELO</name>
<dbReference type="OrthoDB" id="5774008at2759"/>
<feature type="signal peptide" evidence="1">
    <location>
        <begin position="1"/>
        <end position="20"/>
    </location>
</feature>
<sequence length="99" mass="10785">MMNQALWSVCIVALLCAVNGLPRSGIRRSLLGHGGDCSRASLESFCTKEDELCLRTACSHCILRDPFNPFSSFCMRLTTCVCSISPDADCVAKIENGCY</sequence>
<organism evidence="2 3">
    <name type="scientific">Caenorhabditis auriculariae</name>
    <dbReference type="NCBI Taxonomy" id="2777116"/>
    <lineage>
        <taxon>Eukaryota</taxon>
        <taxon>Metazoa</taxon>
        <taxon>Ecdysozoa</taxon>
        <taxon>Nematoda</taxon>
        <taxon>Chromadorea</taxon>
        <taxon>Rhabditida</taxon>
        <taxon>Rhabditina</taxon>
        <taxon>Rhabditomorpha</taxon>
        <taxon>Rhabditoidea</taxon>
        <taxon>Rhabditidae</taxon>
        <taxon>Peloderinae</taxon>
        <taxon>Caenorhabditis</taxon>
    </lineage>
</organism>
<dbReference type="Proteomes" id="UP000835052">
    <property type="component" value="Unassembled WGS sequence"/>
</dbReference>
<evidence type="ECO:0000256" key="1">
    <source>
        <dbReference type="SAM" id="SignalP"/>
    </source>
</evidence>
<keyword evidence="3" id="KW-1185">Reference proteome</keyword>
<dbReference type="EMBL" id="CAJGYM010000007">
    <property type="protein sequence ID" value="CAD6187870.1"/>
    <property type="molecule type" value="Genomic_DNA"/>
</dbReference>
<protein>
    <submittedName>
        <fullName evidence="2">Uncharacterized protein</fullName>
    </submittedName>
</protein>
<gene>
    <name evidence="2" type="ORF">CAUJ_LOCUS3789</name>
</gene>
<evidence type="ECO:0000313" key="2">
    <source>
        <dbReference type="EMBL" id="CAD6187870.1"/>
    </source>
</evidence>